<dbReference type="InParanoid" id="W7X6E6"/>
<evidence type="ECO:0000313" key="3">
    <source>
        <dbReference type="Proteomes" id="UP000009168"/>
    </source>
</evidence>
<feature type="transmembrane region" description="Helical" evidence="1">
    <location>
        <begin position="63"/>
        <end position="87"/>
    </location>
</feature>
<reference evidence="3" key="1">
    <citation type="journal article" date="2006" name="PLoS Biol.">
        <title>Macronuclear genome sequence of the ciliate Tetrahymena thermophila, a model eukaryote.</title>
        <authorList>
            <person name="Eisen J.A."/>
            <person name="Coyne R.S."/>
            <person name="Wu M."/>
            <person name="Wu D."/>
            <person name="Thiagarajan M."/>
            <person name="Wortman J.R."/>
            <person name="Badger J.H."/>
            <person name="Ren Q."/>
            <person name="Amedeo P."/>
            <person name="Jones K.M."/>
            <person name="Tallon L.J."/>
            <person name="Delcher A.L."/>
            <person name="Salzberg S.L."/>
            <person name="Silva J.C."/>
            <person name="Haas B.J."/>
            <person name="Majoros W.H."/>
            <person name="Farzad M."/>
            <person name="Carlton J.M."/>
            <person name="Smith R.K. Jr."/>
            <person name="Garg J."/>
            <person name="Pearlman R.E."/>
            <person name="Karrer K.M."/>
            <person name="Sun L."/>
            <person name="Manning G."/>
            <person name="Elde N.C."/>
            <person name="Turkewitz A.P."/>
            <person name="Asai D.J."/>
            <person name="Wilkes D.E."/>
            <person name="Wang Y."/>
            <person name="Cai H."/>
            <person name="Collins K."/>
            <person name="Stewart B.A."/>
            <person name="Lee S.R."/>
            <person name="Wilamowska K."/>
            <person name="Weinberg Z."/>
            <person name="Ruzzo W.L."/>
            <person name="Wloga D."/>
            <person name="Gaertig J."/>
            <person name="Frankel J."/>
            <person name="Tsao C.-C."/>
            <person name="Gorovsky M.A."/>
            <person name="Keeling P.J."/>
            <person name="Waller R.F."/>
            <person name="Patron N.J."/>
            <person name="Cherry J.M."/>
            <person name="Stover N.A."/>
            <person name="Krieger C.J."/>
            <person name="del Toro C."/>
            <person name="Ryder H.F."/>
            <person name="Williamson S.C."/>
            <person name="Barbeau R.A."/>
            <person name="Hamilton E.P."/>
            <person name="Orias E."/>
        </authorList>
    </citation>
    <scope>NUCLEOTIDE SEQUENCE [LARGE SCALE GENOMIC DNA]</scope>
    <source>
        <strain evidence="3">SB210</strain>
    </source>
</reference>
<name>W7X6E6_TETTS</name>
<accession>W7X6E6</accession>
<evidence type="ECO:0000256" key="1">
    <source>
        <dbReference type="SAM" id="Phobius"/>
    </source>
</evidence>
<keyword evidence="1" id="KW-0472">Membrane</keyword>
<keyword evidence="1 2" id="KW-0812">Transmembrane</keyword>
<feature type="transmembrane region" description="Helical" evidence="1">
    <location>
        <begin position="150"/>
        <end position="167"/>
    </location>
</feature>
<gene>
    <name evidence="2" type="ORF">TTHERM_000424419</name>
</gene>
<dbReference type="EMBL" id="GG662724">
    <property type="protein sequence ID" value="EWS74955.1"/>
    <property type="molecule type" value="Genomic_DNA"/>
</dbReference>
<evidence type="ECO:0000313" key="2">
    <source>
        <dbReference type="EMBL" id="EWS74955.1"/>
    </source>
</evidence>
<dbReference type="RefSeq" id="XP_012652496.1">
    <property type="nucleotide sequence ID" value="XM_012797042.1"/>
</dbReference>
<dbReference type="KEGG" id="tet:TTHERM_000424419"/>
<protein>
    <submittedName>
        <fullName evidence="2">Transmembrane protein, putative</fullName>
    </submittedName>
</protein>
<dbReference type="AlphaFoldDB" id="W7X6E6"/>
<keyword evidence="1" id="KW-1133">Transmembrane helix</keyword>
<sequence length="208" mass="24629">MFKQENVQILAQINNFMIHKNYFANNAIIMMEYAKAHVLLVFTLTILFNVNSVTHNVNHVKGLIVINVLDVTFHFIYRMTTLVLYAYQDNSQINNKIFVKCVILDAYPVLDRIQTTVYLAYNIKFYQKTIMNAQLNLKFKVKLKMNQRQNILIVTKQALIALLFLLYKNLFKKFLQECLQLPLSPSFYFQFFLVQMDYQAGTVFRYFS</sequence>
<dbReference type="GeneID" id="24438892"/>
<proteinExistence type="predicted"/>
<dbReference type="Proteomes" id="UP000009168">
    <property type="component" value="Unassembled WGS sequence"/>
</dbReference>
<keyword evidence="3" id="KW-1185">Reference proteome</keyword>
<organism evidence="2 3">
    <name type="scientific">Tetrahymena thermophila (strain SB210)</name>
    <dbReference type="NCBI Taxonomy" id="312017"/>
    <lineage>
        <taxon>Eukaryota</taxon>
        <taxon>Sar</taxon>
        <taxon>Alveolata</taxon>
        <taxon>Ciliophora</taxon>
        <taxon>Intramacronucleata</taxon>
        <taxon>Oligohymenophorea</taxon>
        <taxon>Hymenostomatida</taxon>
        <taxon>Tetrahymenina</taxon>
        <taxon>Tetrahymenidae</taxon>
        <taxon>Tetrahymena</taxon>
    </lineage>
</organism>